<evidence type="ECO:0000313" key="2">
    <source>
        <dbReference type="Proteomes" id="UP001190452"/>
    </source>
</evidence>
<dbReference type="InterPro" id="IPR031875">
    <property type="entry name" value="RecA_dep_nuc"/>
</dbReference>
<dbReference type="Proteomes" id="UP001190452">
    <property type="component" value="Unassembled WGS sequence"/>
</dbReference>
<reference evidence="1 2" key="1">
    <citation type="submission" date="2023-07" db="EMBL/GenBank/DDBJ databases">
        <authorList>
            <person name="Peeters C."/>
        </authorList>
    </citation>
    <scope>NUCLEOTIDE SEQUENCE [LARGE SCALE GENOMIC DNA]</scope>
    <source>
        <strain evidence="1 2">R-77569</strain>
    </source>
</reference>
<proteinExistence type="predicted"/>
<sequence>MTRAEKDYLGRVAAIGCVLCKRLGYGETPAEIHHVREGQGMAQRAENWLAVPLCPEHHRGKTGIHGNRMALKQVKADEVDLLAWTIEELNS</sequence>
<keyword evidence="2" id="KW-1185">Reference proteome</keyword>
<dbReference type="Pfam" id="PF16786">
    <property type="entry name" value="RecA_dep_nuc"/>
    <property type="match status" value="1"/>
</dbReference>
<dbReference type="EMBL" id="CAUDKV010000027">
    <property type="protein sequence ID" value="CAJ0895838.1"/>
    <property type="molecule type" value="Genomic_DNA"/>
</dbReference>
<gene>
    <name evidence="1" type="ORF">R77569_04538</name>
</gene>
<comment type="caution">
    <text evidence="1">The sequence shown here is derived from an EMBL/GenBank/DDBJ whole genome shotgun (WGS) entry which is preliminary data.</text>
</comment>
<dbReference type="Gene3D" id="3.30.40.190">
    <property type="match status" value="1"/>
</dbReference>
<evidence type="ECO:0008006" key="3">
    <source>
        <dbReference type="Google" id="ProtNLM"/>
    </source>
</evidence>
<organism evidence="1 2">
    <name type="scientific">Ralstonia mannitolilytica</name>
    <dbReference type="NCBI Taxonomy" id="105219"/>
    <lineage>
        <taxon>Bacteria</taxon>
        <taxon>Pseudomonadati</taxon>
        <taxon>Pseudomonadota</taxon>
        <taxon>Betaproteobacteria</taxon>
        <taxon>Burkholderiales</taxon>
        <taxon>Burkholderiaceae</taxon>
        <taxon>Ralstonia</taxon>
    </lineage>
</organism>
<name>A0ABN9KH08_9RALS</name>
<accession>A0ABN9KH08</accession>
<dbReference type="RefSeq" id="WP_012762647.1">
    <property type="nucleotide sequence ID" value="NZ_CAUDKV010000027.1"/>
</dbReference>
<evidence type="ECO:0000313" key="1">
    <source>
        <dbReference type="EMBL" id="CAJ0895838.1"/>
    </source>
</evidence>
<protein>
    <recommendedName>
        <fullName evidence="3">DUF968 domain-containing protein</fullName>
    </recommendedName>
</protein>